<feature type="transmembrane region" description="Helical" evidence="4">
    <location>
        <begin position="74"/>
        <end position="92"/>
    </location>
</feature>
<evidence type="ECO:0000313" key="7">
    <source>
        <dbReference type="Proteomes" id="UP000184474"/>
    </source>
</evidence>
<dbReference type="GO" id="GO:0022857">
    <property type="term" value="F:transmembrane transporter activity"/>
    <property type="evidence" value="ECO:0007669"/>
    <property type="project" value="InterPro"/>
</dbReference>
<feature type="transmembrane region" description="Helical" evidence="4">
    <location>
        <begin position="242"/>
        <end position="262"/>
    </location>
</feature>
<sequence>MKQNRILSTIVIAQFGCTSIWFASNAVIDQLITAYSFPDNAMSVLTSAVQLGFIAGTLSYALLNLTDKYSPSTVFLISALIGASANYAITWVTPSLLYFSSLRFLVGFFLAGIYPVGMKIAADYSQKGLGKSLGYLIGALVIGTALPHLLRGSFNDLSWQVVFVSTSALCATGGILIRIFVPDGPHRRPAQKIKLNQTFLIFRDKKFTSAALGYFGHMWELYTFWALVPAIISFSVSSETSISPSILSFGVIGIGSVACIVAGRLSQHIEPSRIAYANLLGSGLCALGAGLLVIIGYPPLIYGFLLVWGWLVIADSPMFSTLVANSAPAHLKGSALTLVNCIGYAITIISLLCIGYLYRSFGLYFALPALAIGPVLSWILHQQDNHNKTPVIKHEKITTNR</sequence>
<feature type="transmembrane region" description="Helical" evidence="4">
    <location>
        <begin position="98"/>
        <end position="121"/>
    </location>
</feature>
<evidence type="ECO:0000259" key="5">
    <source>
        <dbReference type="PROSITE" id="PS50850"/>
    </source>
</evidence>
<keyword evidence="3 4" id="KW-0472">Membrane</keyword>
<feature type="transmembrane region" description="Helical" evidence="4">
    <location>
        <begin position="133"/>
        <end position="150"/>
    </location>
</feature>
<dbReference type="PANTHER" id="PTHR23521">
    <property type="entry name" value="TRANSPORTER MFS SUPERFAMILY"/>
    <property type="match status" value="1"/>
</dbReference>
<dbReference type="PROSITE" id="PS50850">
    <property type="entry name" value="MFS"/>
    <property type="match status" value="1"/>
</dbReference>
<feature type="transmembrane region" description="Helical" evidence="4">
    <location>
        <begin position="274"/>
        <end position="295"/>
    </location>
</feature>
<evidence type="ECO:0000313" key="6">
    <source>
        <dbReference type="EMBL" id="SHK26517.1"/>
    </source>
</evidence>
<dbReference type="AlphaFoldDB" id="A0A1M6R2D8"/>
<evidence type="ECO:0000256" key="3">
    <source>
        <dbReference type="ARBA" id="ARBA00023136"/>
    </source>
</evidence>
<organism evidence="6 7">
    <name type="scientific">Reichenbachiella agariperforans</name>
    <dbReference type="NCBI Taxonomy" id="156994"/>
    <lineage>
        <taxon>Bacteria</taxon>
        <taxon>Pseudomonadati</taxon>
        <taxon>Bacteroidota</taxon>
        <taxon>Cytophagia</taxon>
        <taxon>Cytophagales</taxon>
        <taxon>Reichenbachiellaceae</taxon>
        <taxon>Reichenbachiella</taxon>
    </lineage>
</organism>
<dbReference type="PANTHER" id="PTHR23521:SF3">
    <property type="entry name" value="MFS TRANSPORTER"/>
    <property type="match status" value="1"/>
</dbReference>
<dbReference type="Proteomes" id="UP000184474">
    <property type="component" value="Unassembled WGS sequence"/>
</dbReference>
<accession>A0A1M6R2D8</accession>
<dbReference type="STRING" id="156994.SAMN04488028_10413"/>
<name>A0A1M6R2D8_REIAG</name>
<dbReference type="EMBL" id="FRAA01000004">
    <property type="protein sequence ID" value="SHK26517.1"/>
    <property type="molecule type" value="Genomic_DNA"/>
</dbReference>
<keyword evidence="2 4" id="KW-1133">Transmembrane helix</keyword>
<dbReference type="InterPro" id="IPR020846">
    <property type="entry name" value="MFS_dom"/>
</dbReference>
<keyword evidence="7" id="KW-1185">Reference proteome</keyword>
<evidence type="ECO:0000256" key="1">
    <source>
        <dbReference type="ARBA" id="ARBA00022692"/>
    </source>
</evidence>
<feature type="transmembrane region" description="Helical" evidence="4">
    <location>
        <begin position="41"/>
        <end position="62"/>
    </location>
</feature>
<evidence type="ECO:0000256" key="4">
    <source>
        <dbReference type="SAM" id="Phobius"/>
    </source>
</evidence>
<reference evidence="7" key="1">
    <citation type="submission" date="2016-11" db="EMBL/GenBank/DDBJ databases">
        <authorList>
            <person name="Varghese N."/>
            <person name="Submissions S."/>
        </authorList>
    </citation>
    <scope>NUCLEOTIDE SEQUENCE [LARGE SCALE GENOMIC DNA]</scope>
    <source>
        <strain evidence="7">DSM 26134</strain>
    </source>
</reference>
<feature type="transmembrane region" description="Helical" evidence="4">
    <location>
        <begin position="363"/>
        <end position="380"/>
    </location>
</feature>
<dbReference type="RefSeq" id="WP_073122593.1">
    <property type="nucleotide sequence ID" value="NZ_FRAA01000004.1"/>
</dbReference>
<evidence type="ECO:0000256" key="2">
    <source>
        <dbReference type="ARBA" id="ARBA00022989"/>
    </source>
</evidence>
<feature type="transmembrane region" description="Helical" evidence="4">
    <location>
        <begin position="301"/>
        <end position="323"/>
    </location>
</feature>
<dbReference type="InterPro" id="IPR036259">
    <property type="entry name" value="MFS_trans_sf"/>
</dbReference>
<feature type="domain" description="Major facilitator superfamily (MFS) profile" evidence="5">
    <location>
        <begin position="1"/>
        <end position="386"/>
    </location>
</feature>
<dbReference type="InterPro" id="IPR011701">
    <property type="entry name" value="MFS"/>
</dbReference>
<gene>
    <name evidence="6" type="ORF">SAMN04488028_10413</name>
</gene>
<dbReference type="GO" id="GO:0005886">
    <property type="term" value="C:plasma membrane"/>
    <property type="evidence" value="ECO:0007669"/>
    <property type="project" value="TreeGrafter"/>
</dbReference>
<feature type="transmembrane region" description="Helical" evidence="4">
    <location>
        <begin position="335"/>
        <end position="357"/>
    </location>
</feature>
<dbReference type="Pfam" id="PF07690">
    <property type="entry name" value="MFS_1"/>
    <property type="match status" value="1"/>
</dbReference>
<dbReference type="SUPFAM" id="SSF103473">
    <property type="entry name" value="MFS general substrate transporter"/>
    <property type="match status" value="1"/>
</dbReference>
<dbReference type="Gene3D" id="1.20.1250.20">
    <property type="entry name" value="MFS general substrate transporter like domains"/>
    <property type="match status" value="1"/>
</dbReference>
<protein>
    <submittedName>
        <fullName evidence="6">Predicted arabinose efflux permease, MFS family</fullName>
    </submittedName>
</protein>
<feature type="transmembrane region" description="Helical" evidence="4">
    <location>
        <begin position="162"/>
        <end position="181"/>
    </location>
</feature>
<proteinExistence type="predicted"/>
<feature type="transmembrane region" description="Helical" evidence="4">
    <location>
        <begin position="211"/>
        <end position="236"/>
    </location>
</feature>
<keyword evidence="1 4" id="KW-0812">Transmembrane</keyword>